<organism evidence="1 2">
    <name type="scientific">Russula earlei</name>
    <dbReference type="NCBI Taxonomy" id="71964"/>
    <lineage>
        <taxon>Eukaryota</taxon>
        <taxon>Fungi</taxon>
        <taxon>Dikarya</taxon>
        <taxon>Basidiomycota</taxon>
        <taxon>Agaricomycotina</taxon>
        <taxon>Agaricomycetes</taxon>
        <taxon>Russulales</taxon>
        <taxon>Russulaceae</taxon>
        <taxon>Russula</taxon>
    </lineage>
</organism>
<protein>
    <submittedName>
        <fullName evidence="1">DnaJ-domain-containing protein</fullName>
    </submittedName>
</protein>
<proteinExistence type="predicted"/>
<evidence type="ECO:0000313" key="2">
    <source>
        <dbReference type="Proteomes" id="UP001207468"/>
    </source>
</evidence>
<evidence type="ECO:0000313" key="1">
    <source>
        <dbReference type="EMBL" id="KAI9509369.1"/>
    </source>
</evidence>
<gene>
    <name evidence="1" type="ORF">F5148DRAFT_1275295</name>
</gene>
<accession>A0ACC0UE70</accession>
<reference evidence="1" key="1">
    <citation type="submission" date="2021-03" db="EMBL/GenBank/DDBJ databases">
        <title>Evolutionary priming and transition to the ectomycorrhizal habit in an iconic lineage of mushroom-forming fungi: is preadaptation a requirement?</title>
        <authorList>
            <consortium name="DOE Joint Genome Institute"/>
            <person name="Looney B.P."/>
            <person name="Miyauchi S."/>
            <person name="Morin E."/>
            <person name="Drula E."/>
            <person name="Courty P.E."/>
            <person name="Chicoki N."/>
            <person name="Fauchery L."/>
            <person name="Kohler A."/>
            <person name="Kuo A."/>
            <person name="LaButti K."/>
            <person name="Pangilinan J."/>
            <person name="Lipzen A."/>
            <person name="Riley R."/>
            <person name="Andreopoulos W."/>
            <person name="He G."/>
            <person name="Johnson J."/>
            <person name="Barry K.W."/>
            <person name="Grigoriev I.V."/>
            <person name="Nagy L."/>
            <person name="Hibbett D."/>
            <person name="Henrissat B."/>
            <person name="Matheny P.B."/>
            <person name="Labbe J."/>
            <person name="Martin A.F."/>
        </authorList>
    </citation>
    <scope>NUCLEOTIDE SEQUENCE</scope>
    <source>
        <strain evidence="1">BPL698</strain>
    </source>
</reference>
<comment type="caution">
    <text evidence="1">The sequence shown here is derived from an EMBL/GenBank/DDBJ whole genome shotgun (WGS) entry which is preliminary data.</text>
</comment>
<dbReference type="EMBL" id="JAGFNK010000066">
    <property type="protein sequence ID" value="KAI9509369.1"/>
    <property type="molecule type" value="Genomic_DNA"/>
</dbReference>
<dbReference type="Proteomes" id="UP001207468">
    <property type="component" value="Unassembled WGS sequence"/>
</dbReference>
<name>A0ACC0UE70_9AGAM</name>
<sequence>MDSTDPISLFFEEEDVDLYAVLGVGSTASEEDIKKAYRKSALIYHPDKHASSTDDNKQAASRKFQQVGFAYAVLSDRKRRAKYDATGSTEEGFDLAEGEDGWEAYFEALFESVTRDKLDQMKKEYQGSREEIDDLKAAYEDTGGSLGDIMTRVPHSTHEDEARFVVAISGLIAEGELSATATWREGSKDEKARLAVEAEELAKELGVWDEFYGSGKAGPRKGKGNGKGKKKAAPEGEDGAGGGGAEGEDHSALQALILKKRQNAGAFLDGLAAKYADPTPRAKGKRKKAATAGEEDDESPKKRKRNSEPDPGEIDDDEFTKLQQKLFKDKGAEAGKSTEKTKRPRRAPKP</sequence>
<keyword evidence="2" id="KW-1185">Reference proteome</keyword>